<keyword evidence="3" id="KW-1185">Reference proteome</keyword>
<feature type="region of interest" description="Disordered" evidence="1">
    <location>
        <begin position="104"/>
        <end position="127"/>
    </location>
</feature>
<feature type="compositionally biased region" description="Low complexity" evidence="1">
    <location>
        <begin position="41"/>
        <end position="73"/>
    </location>
</feature>
<proteinExistence type="predicted"/>
<sequence>MSGSNQMPFRNNPQNNQNPPNPPLSLLEKLRRKTESRRLADAAAAQSNDDAVAAKSKADAAAAQSKADAAAAKSNDDAEAAEIQAEADAMVATMAAKIQAHAAATAKSTPPAPIAVKSTPDVEGPAQSRVSAVAITWKHRANNPHKSNAHTGASKSTAPVGAPANLPLPAESKSRIQAYQAAKDQSNHHHNEEIPALHARIQELSNSYIELSQSYRLVIGRLQSLEIEFKKTNSPAGDTDQFQSPMLVSESLAATTSRQQCFGRLQ</sequence>
<organism evidence="2 3">
    <name type="scientific">Ramularia collo-cygni</name>
    <dbReference type="NCBI Taxonomy" id="112498"/>
    <lineage>
        <taxon>Eukaryota</taxon>
        <taxon>Fungi</taxon>
        <taxon>Dikarya</taxon>
        <taxon>Ascomycota</taxon>
        <taxon>Pezizomycotina</taxon>
        <taxon>Dothideomycetes</taxon>
        <taxon>Dothideomycetidae</taxon>
        <taxon>Mycosphaerellales</taxon>
        <taxon>Mycosphaerellaceae</taxon>
        <taxon>Ramularia</taxon>
    </lineage>
</organism>
<dbReference type="GeneID" id="35604250"/>
<gene>
    <name evidence="2" type="ORF">RCC_09178</name>
</gene>
<protein>
    <submittedName>
        <fullName evidence="2">Uncharacterized protein</fullName>
    </submittedName>
</protein>
<dbReference type="EMBL" id="FJUY01000017">
    <property type="protein sequence ID" value="CZT23464.1"/>
    <property type="molecule type" value="Genomic_DNA"/>
</dbReference>
<evidence type="ECO:0000313" key="3">
    <source>
        <dbReference type="Proteomes" id="UP000225277"/>
    </source>
</evidence>
<dbReference type="AlphaFoldDB" id="A0A2D3VLM6"/>
<evidence type="ECO:0000313" key="2">
    <source>
        <dbReference type="EMBL" id="CZT23464.1"/>
    </source>
</evidence>
<feature type="region of interest" description="Disordered" evidence="1">
    <location>
        <begin position="1"/>
        <end position="75"/>
    </location>
</feature>
<evidence type="ECO:0000256" key="1">
    <source>
        <dbReference type="SAM" id="MobiDB-lite"/>
    </source>
</evidence>
<dbReference type="Proteomes" id="UP000225277">
    <property type="component" value="Unassembled WGS sequence"/>
</dbReference>
<dbReference type="RefSeq" id="XP_023630188.1">
    <property type="nucleotide sequence ID" value="XM_023774420.1"/>
</dbReference>
<feature type="compositionally biased region" description="Polar residues" evidence="1">
    <location>
        <begin position="144"/>
        <end position="157"/>
    </location>
</feature>
<name>A0A2D3VLM6_9PEZI</name>
<accession>A0A2D3VLM6</accession>
<reference evidence="2 3" key="1">
    <citation type="submission" date="2016-03" db="EMBL/GenBank/DDBJ databases">
        <authorList>
            <person name="Ploux O."/>
        </authorList>
    </citation>
    <scope>NUCLEOTIDE SEQUENCE [LARGE SCALE GENOMIC DNA]</scope>
    <source>
        <strain evidence="2 3">URUG2</strain>
    </source>
</reference>
<feature type="region of interest" description="Disordered" evidence="1">
    <location>
        <begin position="141"/>
        <end position="168"/>
    </location>
</feature>